<comment type="caution">
    <text evidence="3">The sequence shown here is derived from an EMBL/GenBank/DDBJ whole genome shotgun (WGS) entry which is preliminary data.</text>
</comment>
<evidence type="ECO:0000256" key="2">
    <source>
        <dbReference type="SAM" id="Phobius"/>
    </source>
</evidence>
<dbReference type="AlphaFoldDB" id="A0AAD1X8P8"/>
<feature type="transmembrane region" description="Helical" evidence="2">
    <location>
        <begin position="108"/>
        <end position="131"/>
    </location>
</feature>
<evidence type="ECO:0000313" key="4">
    <source>
        <dbReference type="Proteomes" id="UP001295684"/>
    </source>
</evidence>
<dbReference type="EMBL" id="CAMPGE010006221">
    <property type="protein sequence ID" value="CAI2365069.1"/>
    <property type="molecule type" value="Genomic_DNA"/>
</dbReference>
<sequence length="304" mass="35264">MKVIPSTSGKMEQRHRDYLDKIDELTSNNYFTRGVIMEQLPPPESKSNLIIIPSNAKGAGFLRDCYDEFFLAGLIHKQEFDQIINTVNKIMGNLFSKKRRADKETTPWYQINMIILSAIIMLAFLIMAFYIPKYGMAYTIVTFSLCLISMLLIITVTIINVIGVEPQIVAFEDMVQEEVPEYLEALNISKFANKGMEWYLMPGHYWLELRINPLATPQDVPNFQSEGTDRADNLQTEERLRTALNEETKERMITDKSRDQDRYGDLTKILEDISIEPKLEKKTDSKNYSKNDSKMFSHNYDHDE</sequence>
<evidence type="ECO:0000256" key="1">
    <source>
        <dbReference type="SAM" id="MobiDB-lite"/>
    </source>
</evidence>
<proteinExistence type="predicted"/>
<keyword evidence="4" id="KW-1185">Reference proteome</keyword>
<dbReference type="Proteomes" id="UP001295684">
    <property type="component" value="Unassembled WGS sequence"/>
</dbReference>
<protein>
    <submittedName>
        <fullName evidence="3">Uncharacterized protein</fullName>
    </submittedName>
</protein>
<name>A0AAD1X8P8_EUPCR</name>
<feature type="transmembrane region" description="Helical" evidence="2">
    <location>
        <begin position="137"/>
        <end position="162"/>
    </location>
</feature>
<gene>
    <name evidence="3" type="ORF">ECRASSUSDP1_LOCUS6419</name>
</gene>
<keyword evidence="2" id="KW-0472">Membrane</keyword>
<accession>A0AAD1X8P8</accession>
<keyword evidence="2" id="KW-0812">Transmembrane</keyword>
<reference evidence="3" key="1">
    <citation type="submission" date="2023-07" db="EMBL/GenBank/DDBJ databases">
        <authorList>
            <consortium name="AG Swart"/>
            <person name="Singh M."/>
            <person name="Singh A."/>
            <person name="Seah K."/>
            <person name="Emmerich C."/>
        </authorList>
    </citation>
    <scope>NUCLEOTIDE SEQUENCE</scope>
    <source>
        <strain evidence="3">DP1</strain>
    </source>
</reference>
<evidence type="ECO:0000313" key="3">
    <source>
        <dbReference type="EMBL" id="CAI2365069.1"/>
    </source>
</evidence>
<organism evidence="3 4">
    <name type="scientific">Euplotes crassus</name>
    <dbReference type="NCBI Taxonomy" id="5936"/>
    <lineage>
        <taxon>Eukaryota</taxon>
        <taxon>Sar</taxon>
        <taxon>Alveolata</taxon>
        <taxon>Ciliophora</taxon>
        <taxon>Intramacronucleata</taxon>
        <taxon>Spirotrichea</taxon>
        <taxon>Hypotrichia</taxon>
        <taxon>Euplotida</taxon>
        <taxon>Euplotidae</taxon>
        <taxon>Moneuplotes</taxon>
    </lineage>
</organism>
<feature type="region of interest" description="Disordered" evidence="1">
    <location>
        <begin position="280"/>
        <end position="304"/>
    </location>
</feature>
<keyword evidence="2" id="KW-1133">Transmembrane helix</keyword>